<gene>
    <name evidence="2" type="primary">LOC120280635</name>
</gene>
<sequence length="119" mass="13838">MEMMHSVKAIVDENLEAGREMLHANLDLMQNCCCGGWGFPHACLWKLMLLWMMMWMGMIILLIKLTQPHLSPPPRPTPLLHFPPQESHLHPLRKKKLDRLARHHPTALAEEIRSEVFCL</sequence>
<dbReference type="Proteomes" id="UP001515500">
    <property type="component" value="Chromosome 17"/>
</dbReference>
<organism evidence="1 2">
    <name type="scientific">Dioscorea cayennensis subsp. rotundata</name>
    <name type="common">White Guinea yam</name>
    <name type="synonym">Dioscorea rotundata</name>
    <dbReference type="NCBI Taxonomy" id="55577"/>
    <lineage>
        <taxon>Eukaryota</taxon>
        <taxon>Viridiplantae</taxon>
        <taxon>Streptophyta</taxon>
        <taxon>Embryophyta</taxon>
        <taxon>Tracheophyta</taxon>
        <taxon>Spermatophyta</taxon>
        <taxon>Magnoliopsida</taxon>
        <taxon>Liliopsida</taxon>
        <taxon>Dioscoreales</taxon>
        <taxon>Dioscoreaceae</taxon>
        <taxon>Dioscorea</taxon>
    </lineage>
</organism>
<keyword evidence="1" id="KW-1185">Reference proteome</keyword>
<name>A0AB40CU70_DIOCR</name>
<protein>
    <submittedName>
        <fullName evidence="2">Uncharacterized protein LOC120280635 isoform X1</fullName>
    </submittedName>
</protein>
<evidence type="ECO:0000313" key="2">
    <source>
        <dbReference type="RefSeq" id="XP_039143455.1"/>
    </source>
</evidence>
<dbReference type="GeneID" id="120280635"/>
<proteinExistence type="predicted"/>
<reference evidence="2" key="1">
    <citation type="submission" date="2025-08" db="UniProtKB">
        <authorList>
            <consortium name="RefSeq"/>
        </authorList>
    </citation>
    <scope>IDENTIFICATION</scope>
</reference>
<evidence type="ECO:0000313" key="1">
    <source>
        <dbReference type="Proteomes" id="UP001515500"/>
    </source>
</evidence>
<accession>A0AB40CU70</accession>
<dbReference type="AlphaFoldDB" id="A0AB40CU70"/>
<dbReference type="RefSeq" id="XP_039143455.1">
    <property type="nucleotide sequence ID" value="XM_039287521.1"/>
</dbReference>